<accession>A0A7H1VMX9</accession>
<proteinExistence type="predicted"/>
<evidence type="ECO:0000313" key="2">
    <source>
        <dbReference type="Proteomes" id="UP000306409"/>
    </source>
</evidence>
<gene>
    <name evidence="1" type="ORF">EHE19_018180</name>
</gene>
<dbReference type="KEGG" id="rher:EHE19_018180"/>
<dbReference type="AlphaFoldDB" id="A0A7H1VMX9"/>
<sequence>MNTSYNFLYSAYSEIAEGGTPVSKSVLAGYVDTDKIQNLQFLLHGRDSITPSLTSYKGNILFFIHDVGYAIEGKTSEMLKLKS</sequence>
<evidence type="ECO:0000313" key="1">
    <source>
        <dbReference type="EMBL" id="QNU66741.1"/>
    </source>
</evidence>
<dbReference type="EMBL" id="CP061336">
    <property type="protein sequence ID" value="QNU66741.1"/>
    <property type="molecule type" value="Genomic_DNA"/>
</dbReference>
<protein>
    <submittedName>
        <fullName evidence="1">Uncharacterized protein</fullName>
    </submittedName>
</protein>
<name>A0A7H1VMX9_9FIRM</name>
<reference evidence="1 2" key="1">
    <citation type="submission" date="2020-09" db="EMBL/GenBank/DDBJ databases">
        <title>Characterization and genome sequencing of Ruminiclostridium sp. nov. MA18.</title>
        <authorList>
            <person name="Rettenmaier R."/>
            <person name="Kowollik M.-L."/>
            <person name="Liebl W."/>
            <person name="Zverlov V."/>
        </authorList>
    </citation>
    <scope>NUCLEOTIDE SEQUENCE [LARGE SCALE GENOMIC DNA]</scope>
    <source>
        <strain evidence="1 2">MA18</strain>
    </source>
</reference>
<dbReference type="Proteomes" id="UP000306409">
    <property type="component" value="Chromosome"/>
</dbReference>
<keyword evidence="2" id="KW-1185">Reference proteome</keyword>
<organism evidence="1 2">
    <name type="scientific">Ruminiclostridium herbifermentans</name>
    <dbReference type="NCBI Taxonomy" id="2488810"/>
    <lineage>
        <taxon>Bacteria</taxon>
        <taxon>Bacillati</taxon>
        <taxon>Bacillota</taxon>
        <taxon>Clostridia</taxon>
        <taxon>Eubacteriales</taxon>
        <taxon>Oscillospiraceae</taxon>
        <taxon>Ruminiclostridium</taxon>
    </lineage>
</organism>